<protein>
    <submittedName>
        <fullName evidence="1">Cloacin</fullName>
    </submittedName>
</protein>
<sequence length="85" mass="10307">MGLKLHTQWFDKKTEEIIGEEYSKDFGDDDFLIDETIDPKDENIINNGVFDLHEDWVKAIQKHVTHKIELNKYIYQISFDYRDKW</sequence>
<dbReference type="InterPro" id="IPR036528">
    <property type="entry name" value="Cloacn_immnty_sf"/>
</dbReference>
<dbReference type="PRINTS" id="PR01296">
    <property type="entry name" value="CLOACNIMMNTY"/>
</dbReference>
<name>A0A6I7DAI3_9GAMM</name>
<dbReference type="EMBL" id="CP043925">
    <property type="protein sequence ID" value="QHN10068.1"/>
    <property type="molecule type" value="Genomic_DNA"/>
</dbReference>
<dbReference type="SUPFAM" id="SSF54552">
    <property type="entry name" value="Colicin E3 immunity protein"/>
    <property type="match status" value="1"/>
</dbReference>
<dbReference type="Proteomes" id="UP000464700">
    <property type="component" value="Chromosome"/>
</dbReference>
<dbReference type="GO" id="GO:0030153">
    <property type="term" value="P:bacteriocin immunity"/>
    <property type="evidence" value="ECO:0007669"/>
    <property type="project" value="InterPro"/>
</dbReference>
<dbReference type="KEGG" id="pcol:F1325_06165"/>
<dbReference type="GO" id="GO:0015643">
    <property type="term" value="F:toxic substance binding"/>
    <property type="evidence" value="ECO:0007669"/>
    <property type="project" value="InterPro"/>
</dbReference>
<keyword evidence="2" id="KW-1185">Reference proteome</keyword>
<evidence type="ECO:0000313" key="1">
    <source>
        <dbReference type="EMBL" id="QHN10068.1"/>
    </source>
</evidence>
<dbReference type="InterPro" id="IPR003063">
    <property type="entry name" value="Cloacn_immnty_fam"/>
</dbReference>
<dbReference type="Gene3D" id="3.10.50.20">
    <property type="entry name" value="Cloacin immunity protein"/>
    <property type="match status" value="1"/>
</dbReference>
<dbReference type="Pfam" id="PF03513">
    <property type="entry name" value="Cloacin_immun"/>
    <property type="match status" value="1"/>
</dbReference>
<dbReference type="RefSeq" id="WP_160230123.1">
    <property type="nucleotide sequence ID" value="NZ_CAXOLP010000013.1"/>
</dbReference>
<gene>
    <name evidence="1" type="ORF">F1325_06165</name>
</gene>
<dbReference type="AlphaFoldDB" id="A0A6I7DAI3"/>
<reference evidence="1 2" key="1">
    <citation type="submission" date="2019-09" db="EMBL/GenBank/DDBJ databases">
        <title>Emergence of a chromosome-mediated tetracycline resistance gene in Proteus strain.</title>
        <authorList>
            <person name="He D."/>
            <person name="Wang L."/>
        </authorList>
    </citation>
    <scope>NUCLEOTIDE SEQUENCE [LARGE SCALE GENOMIC DNA]</scope>
    <source>
        <strain evidence="1 2">T60</strain>
    </source>
</reference>
<evidence type="ECO:0000313" key="2">
    <source>
        <dbReference type="Proteomes" id="UP000464700"/>
    </source>
</evidence>
<proteinExistence type="predicted"/>
<organism evidence="1 2">
    <name type="scientific">Proteus columbae</name>
    <dbReference type="NCBI Taxonomy" id="1987580"/>
    <lineage>
        <taxon>Bacteria</taxon>
        <taxon>Pseudomonadati</taxon>
        <taxon>Pseudomonadota</taxon>
        <taxon>Gammaproteobacteria</taxon>
        <taxon>Enterobacterales</taxon>
        <taxon>Morganellaceae</taxon>
        <taxon>Proteus</taxon>
    </lineage>
</organism>
<accession>A0A6I7DAI3</accession>